<dbReference type="Gene3D" id="3.60.40.10">
    <property type="entry name" value="PPM-type phosphatase domain"/>
    <property type="match status" value="1"/>
</dbReference>
<organism evidence="4 5">
    <name type="scientific">Nocardioides bigeumensis</name>
    <dbReference type="NCBI Taxonomy" id="433657"/>
    <lineage>
        <taxon>Bacteria</taxon>
        <taxon>Bacillati</taxon>
        <taxon>Actinomycetota</taxon>
        <taxon>Actinomycetes</taxon>
        <taxon>Propionibacteriales</taxon>
        <taxon>Nocardioidaceae</taxon>
        <taxon>Nocardioides</taxon>
    </lineage>
</organism>
<dbReference type="SMART" id="SM00331">
    <property type="entry name" value="PP2C_SIG"/>
    <property type="match status" value="1"/>
</dbReference>
<gene>
    <name evidence="4" type="ORF">GCM10009843_15090</name>
</gene>
<evidence type="ECO:0000256" key="2">
    <source>
        <dbReference type="SAM" id="MobiDB-lite"/>
    </source>
</evidence>
<dbReference type="Gene3D" id="3.30.750.24">
    <property type="entry name" value="STAS domain"/>
    <property type="match status" value="1"/>
</dbReference>
<feature type="region of interest" description="Disordered" evidence="2">
    <location>
        <begin position="1"/>
        <end position="28"/>
    </location>
</feature>
<dbReference type="PANTHER" id="PTHR43156">
    <property type="entry name" value="STAGE II SPORULATION PROTEIN E-RELATED"/>
    <property type="match status" value="1"/>
</dbReference>
<dbReference type="SUPFAM" id="SSF55874">
    <property type="entry name" value="ATPase domain of HSP90 chaperone/DNA topoisomerase II/histidine kinase"/>
    <property type="match status" value="1"/>
</dbReference>
<sequence length="528" mass="54512">MANGSNAIPQGGSPMARAGGSTPGDDAQGDAPLVAAALDVMLPKGLSILAGVDLAASCVVGADPKRRGGDWFDSVPLGGGRVAAIVGDAPGTGLPAVAAMSQLRSVLVASLLRTGDPQTALIELDAYTARLPEARAATVVVAVLDPAAGEVTYCTAGHPPPLVVPAGGEPRFLEPSGAGPLGWGSRSFPTLTATWAADEALLLYSDGLLESAARAQGSATVTLAAAADVCRDVTGVGLVDSLVRRLPMLLIDGHPNSNDLTLVAGRRRPEPLGDLQLDLPATGEALITARGELDAWLAPLVLSAIDAMSLQHAVGELLANVVQHAYSGRPTRGRVRLSARVTDDATVEVEVQDDGTWRPTDSHDLLPVDGGRGLNLARLLTDQLQLIEGPEGTTVRLVFAPQRPVSMYAAPTLIQSRHRRALKAEVRSGALALSGPLDLNVADDLRQLLGRASLGSTRDAEVDLSDVDVLDSIAVQVILDAQQASEGNGRSLTLVAARGTPAQQVLDLVRLPYRAPSSPSSLTEDFPG</sequence>
<dbReference type="InterPro" id="IPR036513">
    <property type="entry name" value="STAS_dom_sf"/>
</dbReference>
<dbReference type="InterPro" id="IPR036890">
    <property type="entry name" value="HATPase_C_sf"/>
</dbReference>
<feature type="domain" description="STAS" evidence="3">
    <location>
        <begin position="431"/>
        <end position="511"/>
    </location>
</feature>
<dbReference type="Pfam" id="PF13466">
    <property type="entry name" value="STAS_2"/>
    <property type="match status" value="1"/>
</dbReference>
<dbReference type="InterPro" id="IPR036457">
    <property type="entry name" value="PPM-type-like_dom_sf"/>
</dbReference>
<dbReference type="EMBL" id="BAAAQQ010000007">
    <property type="protein sequence ID" value="GAA2121115.1"/>
    <property type="molecule type" value="Genomic_DNA"/>
</dbReference>
<evidence type="ECO:0000313" key="5">
    <source>
        <dbReference type="Proteomes" id="UP001500575"/>
    </source>
</evidence>
<dbReference type="InterPro" id="IPR058548">
    <property type="entry name" value="MlaB-like_STAS"/>
</dbReference>
<reference evidence="4 5" key="1">
    <citation type="journal article" date="2019" name="Int. J. Syst. Evol. Microbiol.">
        <title>The Global Catalogue of Microorganisms (GCM) 10K type strain sequencing project: providing services to taxonomists for standard genome sequencing and annotation.</title>
        <authorList>
            <consortium name="The Broad Institute Genomics Platform"/>
            <consortium name="The Broad Institute Genome Sequencing Center for Infectious Disease"/>
            <person name="Wu L."/>
            <person name="Ma J."/>
        </authorList>
    </citation>
    <scope>NUCLEOTIDE SEQUENCE [LARGE SCALE GENOMIC DNA]</scope>
    <source>
        <strain evidence="4 5">JCM 16021</strain>
    </source>
</reference>
<dbReference type="InterPro" id="IPR052016">
    <property type="entry name" value="Bact_Sigma-Reg"/>
</dbReference>
<dbReference type="PROSITE" id="PS50801">
    <property type="entry name" value="STAS"/>
    <property type="match status" value="1"/>
</dbReference>
<dbReference type="SUPFAM" id="SSF52091">
    <property type="entry name" value="SpoIIaa-like"/>
    <property type="match status" value="1"/>
</dbReference>
<evidence type="ECO:0000313" key="4">
    <source>
        <dbReference type="EMBL" id="GAA2121115.1"/>
    </source>
</evidence>
<keyword evidence="5" id="KW-1185">Reference proteome</keyword>
<dbReference type="Gene3D" id="3.30.565.10">
    <property type="entry name" value="Histidine kinase-like ATPase, C-terminal domain"/>
    <property type="match status" value="1"/>
</dbReference>
<keyword evidence="1" id="KW-0378">Hydrolase</keyword>
<dbReference type="InterPro" id="IPR002645">
    <property type="entry name" value="STAS_dom"/>
</dbReference>
<evidence type="ECO:0000259" key="3">
    <source>
        <dbReference type="PROSITE" id="PS50801"/>
    </source>
</evidence>
<name>A0ABN2Y3I8_9ACTN</name>
<protein>
    <recommendedName>
        <fullName evidence="3">STAS domain-containing protein</fullName>
    </recommendedName>
</protein>
<dbReference type="Proteomes" id="UP001500575">
    <property type="component" value="Unassembled WGS sequence"/>
</dbReference>
<dbReference type="CDD" id="cd07043">
    <property type="entry name" value="STAS_anti-anti-sigma_factors"/>
    <property type="match status" value="1"/>
</dbReference>
<dbReference type="InterPro" id="IPR003594">
    <property type="entry name" value="HATPase_dom"/>
</dbReference>
<proteinExistence type="predicted"/>
<comment type="caution">
    <text evidence="4">The sequence shown here is derived from an EMBL/GenBank/DDBJ whole genome shotgun (WGS) entry which is preliminary data.</text>
</comment>
<dbReference type="PANTHER" id="PTHR43156:SF2">
    <property type="entry name" value="STAGE II SPORULATION PROTEIN E"/>
    <property type="match status" value="1"/>
</dbReference>
<accession>A0ABN2Y3I8</accession>
<dbReference type="InterPro" id="IPR001932">
    <property type="entry name" value="PPM-type_phosphatase-like_dom"/>
</dbReference>
<dbReference type="Pfam" id="PF13581">
    <property type="entry name" value="HATPase_c_2"/>
    <property type="match status" value="1"/>
</dbReference>
<dbReference type="CDD" id="cd16936">
    <property type="entry name" value="HATPase_RsbW-like"/>
    <property type="match status" value="1"/>
</dbReference>
<dbReference type="Pfam" id="PF07228">
    <property type="entry name" value="SpoIIE"/>
    <property type="match status" value="1"/>
</dbReference>
<evidence type="ECO:0000256" key="1">
    <source>
        <dbReference type="ARBA" id="ARBA00022801"/>
    </source>
</evidence>